<proteinExistence type="predicted"/>
<organism evidence="3 4">
    <name type="scientific">Polarella glacialis</name>
    <name type="common">Dinoflagellate</name>
    <dbReference type="NCBI Taxonomy" id="89957"/>
    <lineage>
        <taxon>Eukaryota</taxon>
        <taxon>Sar</taxon>
        <taxon>Alveolata</taxon>
        <taxon>Dinophyceae</taxon>
        <taxon>Suessiales</taxon>
        <taxon>Suessiaceae</taxon>
        <taxon>Polarella</taxon>
    </lineage>
</organism>
<dbReference type="PANTHER" id="PTHR12106:SF27">
    <property type="entry name" value="SORTILIN-RELATED RECEPTOR"/>
    <property type="match status" value="1"/>
</dbReference>
<dbReference type="Proteomes" id="UP000654075">
    <property type="component" value="Unassembled WGS sequence"/>
</dbReference>
<keyword evidence="4" id="KW-1185">Reference proteome</keyword>
<evidence type="ECO:0000313" key="4">
    <source>
        <dbReference type="Proteomes" id="UP000654075"/>
    </source>
</evidence>
<feature type="domain" description="Sortilin N-terminal" evidence="2">
    <location>
        <begin position="7"/>
        <end position="143"/>
    </location>
</feature>
<dbReference type="InterPro" id="IPR031778">
    <property type="entry name" value="Sortilin_N"/>
</dbReference>
<dbReference type="OrthoDB" id="443634at2759"/>
<dbReference type="PANTHER" id="PTHR12106">
    <property type="entry name" value="SORTILIN RELATED"/>
    <property type="match status" value="1"/>
</dbReference>
<dbReference type="EMBL" id="CAJNNV010019255">
    <property type="protein sequence ID" value="CAE8606460.1"/>
    <property type="molecule type" value="Genomic_DNA"/>
</dbReference>
<feature type="non-terminal residue" evidence="3">
    <location>
        <position position="1"/>
    </location>
</feature>
<dbReference type="GO" id="GO:0005794">
    <property type="term" value="C:Golgi apparatus"/>
    <property type="evidence" value="ECO:0007669"/>
    <property type="project" value="TreeGrafter"/>
</dbReference>
<evidence type="ECO:0000256" key="1">
    <source>
        <dbReference type="ARBA" id="ARBA00022737"/>
    </source>
</evidence>
<reference evidence="3" key="1">
    <citation type="submission" date="2021-02" db="EMBL/GenBank/DDBJ databases">
        <authorList>
            <person name="Dougan E. K."/>
            <person name="Rhodes N."/>
            <person name="Thang M."/>
            <person name="Chan C."/>
        </authorList>
    </citation>
    <scope>NUCLEOTIDE SEQUENCE</scope>
</reference>
<dbReference type="Pfam" id="PF15902">
    <property type="entry name" value="Sortilin-Vps10"/>
    <property type="match status" value="1"/>
</dbReference>
<protein>
    <recommendedName>
        <fullName evidence="2">Sortilin N-terminal domain-containing protein</fullName>
    </recommendedName>
</protein>
<dbReference type="GO" id="GO:0006892">
    <property type="term" value="P:post-Golgi vesicle-mediated transport"/>
    <property type="evidence" value="ECO:0007669"/>
    <property type="project" value="TreeGrafter"/>
</dbReference>
<comment type="caution">
    <text evidence="3">The sequence shown here is derived from an EMBL/GenBank/DDBJ whole genome shotgun (WGS) entry which is preliminary data.</text>
</comment>
<evidence type="ECO:0000259" key="2">
    <source>
        <dbReference type="Pfam" id="PF15902"/>
    </source>
</evidence>
<dbReference type="AlphaFoldDB" id="A0A813EYX9"/>
<evidence type="ECO:0000313" key="3">
    <source>
        <dbReference type="EMBL" id="CAE8606460.1"/>
    </source>
</evidence>
<accession>A0A813EYX9</accession>
<dbReference type="InterPro" id="IPR050310">
    <property type="entry name" value="VPS10-sortilin"/>
</dbReference>
<gene>
    <name evidence="3" type="ORF">PGLA1383_LOCUS24443</name>
</gene>
<feature type="non-terminal residue" evidence="3">
    <location>
        <position position="150"/>
    </location>
</feature>
<dbReference type="GO" id="GO:0016020">
    <property type="term" value="C:membrane"/>
    <property type="evidence" value="ECO:0007669"/>
    <property type="project" value="TreeGrafter"/>
</dbReference>
<dbReference type="SUPFAM" id="SSF110296">
    <property type="entry name" value="Oligoxyloglucan reducing end-specific cellobiohydrolase"/>
    <property type="match status" value="1"/>
</dbReference>
<keyword evidence="1" id="KW-0677">Repeat</keyword>
<sequence>QPFVVESMTKSPADPSTVLVSGTKRTNFLSTNKLQSASLQWGDTWKKIRQRASIHTVIFHKTRPKWLLMSTWTNSCDKKAAKKDTDAKEEDDGPCNHMLYLTKDLGKTFTLVSSYVVQFSWGDSSQKQEDRVYFTHFRNKKGDQPKLYIW</sequence>
<name>A0A813EYX9_POLGL</name>